<organism evidence="3">
    <name type="scientific">Naegleria gruberi</name>
    <name type="common">Amoeba</name>
    <dbReference type="NCBI Taxonomy" id="5762"/>
    <lineage>
        <taxon>Eukaryota</taxon>
        <taxon>Discoba</taxon>
        <taxon>Heterolobosea</taxon>
        <taxon>Tetramitia</taxon>
        <taxon>Eutetramitia</taxon>
        <taxon>Vahlkampfiidae</taxon>
        <taxon>Naegleria</taxon>
    </lineage>
</organism>
<evidence type="ECO:0000313" key="2">
    <source>
        <dbReference type="EMBL" id="EFC39764.1"/>
    </source>
</evidence>
<feature type="region of interest" description="Disordered" evidence="1">
    <location>
        <begin position="48"/>
        <end position="70"/>
    </location>
</feature>
<dbReference type="RefSeq" id="XP_002672508.1">
    <property type="nucleotide sequence ID" value="XM_002672462.1"/>
</dbReference>
<reference evidence="2 3" key="1">
    <citation type="journal article" date="2010" name="Cell">
        <title>The genome of Naegleria gruberi illuminates early eukaryotic versatility.</title>
        <authorList>
            <person name="Fritz-Laylin L.K."/>
            <person name="Prochnik S.E."/>
            <person name="Ginger M.L."/>
            <person name="Dacks J.B."/>
            <person name="Carpenter M.L."/>
            <person name="Field M.C."/>
            <person name="Kuo A."/>
            <person name="Paredez A."/>
            <person name="Chapman J."/>
            <person name="Pham J."/>
            <person name="Shu S."/>
            <person name="Neupane R."/>
            <person name="Cipriano M."/>
            <person name="Mancuso J."/>
            <person name="Tu H."/>
            <person name="Salamov A."/>
            <person name="Lindquist E."/>
            <person name="Shapiro H."/>
            <person name="Lucas S."/>
            <person name="Grigoriev I.V."/>
            <person name="Cande W.Z."/>
            <person name="Fulton C."/>
            <person name="Rokhsar D.S."/>
            <person name="Dawson S.C."/>
        </authorList>
    </citation>
    <scope>NUCLEOTIDE SEQUENCE [LARGE SCALE GENOMIC DNA]</scope>
    <source>
        <strain evidence="2 3">NEG-M</strain>
    </source>
</reference>
<gene>
    <name evidence="2" type="ORF">NAEGRDRAFT_72382</name>
</gene>
<proteinExistence type="predicted"/>
<dbReference type="GeneID" id="8858530"/>
<feature type="region of interest" description="Disordered" evidence="1">
    <location>
        <begin position="193"/>
        <end position="214"/>
    </location>
</feature>
<dbReference type="InParanoid" id="D2VTQ2"/>
<evidence type="ECO:0000256" key="1">
    <source>
        <dbReference type="SAM" id="MobiDB-lite"/>
    </source>
</evidence>
<dbReference type="EMBL" id="GG738897">
    <property type="protein sequence ID" value="EFC39764.1"/>
    <property type="molecule type" value="Genomic_DNA"/>
</dbReference>
<dbReference type="KEGG" id="ngr:NAEGRDRAFT_72382"/>
<dbReference type="AlphaFoldDB" id="D2VTQ2"/>
<name>D2VTQ2_NAEGR</name>
<evidence type="ECO:0000313" key="3">
    <source>
        <dbReference type="Proteomes" id="UP000006671"/>
    </source>
</evidence>
<feature type="compositionally biased region" description="Polar residues" evidence="1">
    <location>
        <begin position="193"/>
        <end position="203"/>
    </location>
</feature>
<accession>D2VTQ2</accession>
<protein>
    <submittedName>
        <fullName evidence="2">Predicted protein</fullName>
    </submittedName>
</protein>
<keyword evidence="3" id="KW-1185">Reference proteome</keyword>
<feature type="region of interest" description="Disordered" evidence="1">
    <location>
        <begin position="233"/>
        <end position="259"/>
    </location>
</feature>
<dbReference type="Proteomes" id="UP000006671">
    <property type="component" value="Unassembled WGS sequence"/>
</dbReference>
<sequence>MIEQKKEEETIEDNLPSSSSVISSFTMLNSNNKRRFSMTNHPIIIPSQIVSSTNDKNANEKKKEKKRKLKKQNKLDIFHFFKGSNNNTSTIDHNHSQFVGLNITTTSNQLIEQNISKLDRNNSIELDFDFNIVDKPITSNTCYMTNCLTTSSVDYSNNSTTFSTNVHNNATTTYETPLDRILLLNESTKLTSPALSKNISPKNNQEKNQLHRGKPLKLTSNEGLFFVQPLKSKHSSISNGDKRRRVGDENNESMILSDGISPTNSFTVLSDEPMITSPKVSPKLDQSFVEEFL</sequence>
<dbReference type="VEuPathDB" id="AmoebaDB:NAEGRDRAFT_72382"/>